<dbReference type="RefSeq" id="WP_006036059.1">
    <property type="nucleotide sequence ID" value="NZ_AEDD01000001.1"/>
</dbReference>
<dbReference type="AlphaFoldDB" id="E0I4J9"/>
<evidence type="ECO:0000313" key="2">
    <source>
        <dbReference type="EMBL" id="EFM12530.1"/>
    </source>
</evidence>
<proteinExistence type="predicted"/>
<dbReference type="EMBL" id="AEDD01000001">
    <property type="protein sequence ID" value="EFM12530.1"/>
    <property type="molecule type" value="Genomic_DNA"/>
</dbReference>
<sequence length="804" mass="89824">MKFRKLRALLIILVSIGMLWNMDHVATASQQTEVAATNNLEEEVVPEAPGVINEKSVNASLEKKGKKVVRELGEKRTRNSKQFLLSDGTVEYISSLTDIHYEDNRGGLRNINTVLQDGATIDINKAPMSKENAKRMKGNKNKTGAKHAENEYFRALEVPYEIQVPKKFNTGYRIGYGDDELTFIPIGAQASKGKLDPATKDTVLYKDVWKETDVELIATSNGIKENIYLNSDAAPDSFSFEVIGNLANNMTAGELVLMPAWLQDKSGAKRDVTLTKRKNGNKTFVDVKWDNKGLVYPIVIDPTTTISMENCMYVDSMNPNKSFPYNSPVKVQGMYFYNNYFSKITLFKYNLSAIPAGSQIISSSLDLGTVQKVYNFYPQTSNPGYMDVIARRLTGSWNIQTTYSTMPAYTTDQASPVVRVASWGQRLLFDLKDMTQFAVNNSNGQLNFGVYREAADQFDEITFNGLASTMTITYATTTPYVINGTISNDKNVVNLAWQVQSVSPQVKYQIIGTKNNLWEAYDSGIVSNASSTHTVALTNGTWSFAVRVLNSTTWGPWHILNSSITINSGPGVTYSYSNNLLTQIFNNDTGEKMNLEYDLNGNLKKKVKAGISQKKLIMDGNPVEWTSRTRKIEDGYDDFLDTTIKQPERDIRSVYTESDGTYFYIMIELGRLQNYDMLLPHGYNDDSYFVYLGAPNGTATLTRFGTSLASMHAYYEIGSWEQTNHNTTVHEYRNGAWQLTWSSLYVNNATSSRRIIIDTGAGKVFGVSAILEFKIPLDKIPNADLSKVFVVAGSDTKDVDIASN</sequence>
<keyword evidence="3" id="KW-1185">Reference proteome</keyword>
<dbReference type="Proteomes" id="UP000005387">
    <property type="component" value="Unassembled WGS sequence"/>
</dbReference>
<reference evidence="2 3" key="1">
    <citation type="submission" date="2010-07" db="EMBL/GenBank/DDBJ databases">
        <title>The draft genome of Paenibacillus curdlanolyticus YK9.</title>
        <authorList>
            <consortium name="US DOE Joint Genome Institute (JGI-PGF)"/>
            <person name="Lucas S."/>
            <person name="Copeland A."/>
            <person name="Lapidus A."/>
            <person name="Cheng J.-F."/>
            <person name="Bruce D."/>
            <person name="Goodwin L."/>
            <person name="Pitluck S."/>
            <person name="Land M.L."/>
            <person name="Hauser L."/>
            <person name="Chang Y.-J."/>
            <person name="Jeffries C."/>
            <person name="Anderson I.J."/>
            <person name="Johnson E."/>
            <person name="Loganathan U."/>
            <person name="Mulhopadhyay B."/>
            <person name="Kyrpides N."/>
            <person name="Woyke T.J."/>
        </authorList>
    </citation>
    <scope>NUCLEOTIDE SEQUENCE [LARGE SCALE GENOMIC DNA]</scope>
    <source>
        <strain evidence="2 3">YK9</strain>
    </source>
</reference>
<name>E0I4J9_9BACL</name>
<evidence type="ECO:0000256" key="1">
    <source>
        <dbReference type="SAM" id="SignalP"/>
    </source>
</evidence>
<dbReference type="STRING" id="717606.PaecuDRAFT_0041"/>
<keyword evidence="1" id="KW-0732">Signal</keyword>
<feature type="chain" id="PRO_5038957292" evidence="1">
    <location>
        <begin position="21"/>
        <end position="804"/>
    </location>
</feature>
<dbReference type="eggNOG" id="COG3209">
    <property type="taxonomic scope" value="Bacteria"/>
</dbReference>
<feature type="signal peptide" evidence="1">
    <location>
        <begin position="1"/>
        <end position="20"/>
    </location>
</feature>
<dbReference type="OrthoDB" id="151636at2"/>
<accession>E0I4J9</accession>
<gene>
    <name evidence="2" type="ORF">PaecuDRAFT_0041</name>
</gene>
<organism evidence="2 3">
    <name type="scientific">Paenibacillus curdlanolyticus YK9</name>
    <dbReference type="NCBI Taxonomy" id="717606"/>
    <lineage>
        <taxon>Bacteria</taxon>
        <taxon>Bacillati</taxon>
        <taxon>Bacillota</taxon>
        <taxon>Bacilli</taxon>
        <taxon>Bacillales</taxon>
        <taxon>Paenibacillaceae</taxon>
        <taxon>Paenibacillus</taxon>
    </lineage>
</organism>
<protein>
    <submittedName>
        <fullName evidence="2">Uncharacterized protein</fullName>
    </submittedName>
</protein>
<evidence type="ECO:0000313" key="3">
    <source>
        <dbReference type="Proteomes" id="UP000005387"/>
    </source>
</evidence>